<accession>A0A4Y8PGF5</accession>
<dbReference type="PANTHER" id="PTHR37530:SF1">
    <property type="entry name" value="OUTER MEMBRANE PROTEIN SLP"/>
    <property type="match status" value="1"/>
</dbReference>
<dbReference type="PANTHER" id="PTHR37530">
    <property type="entry name" value="OUTER MEMBRANE PROTEIN SLP"/>
    <property type="match status" value="1"/>
</dbReference>
<dbReference type="InterPro" id="IPR004658">
    <property type="entry name" value="OMP_Slp"/>
</dbReference>
<sequence>MESIKKQPTFLELLAKPQKYKGQEVWLGGTVAALNKKGQKTLMEVIELPLDDNGRPQIDYPSGGKFIAEVSQQIDPEVFTIGTPLTIVGNVMGKAPGLLPEGGILLPLIRVKRIMPWKEKMSYGKNSSNWFDQPEGNLHAWGWGPGLYWW</sequence>
<dbReference type="Pfam" id="PF03843">
    <property type="entry name" value="Slp"/>
    <property type="match status" value="1"/>
</dbReference>
<keyword evidence="2" id="KW-1185">Reference proteome</keyword>
<dbReference type="EMBL" id="LXQC01000079">
    <property type="protein sequence ID" value="TFE71344.1"/>
    <property type="molecule type" value="Genomic_DNA"/>
</dbReference>
<dbReference type="GO" id="GO:0019867">
    <property type="term" value="C:outer membrane"/>
    <property type="evidence" value="ECO:0007669"/>
    <property type="project" value="InterPro"/>
</dbReference>
<organism evidence="1 2">
    <name type="scientific">Methylacidiphilum caldifontis</name>
    <dbReference type="NCBI Taxonomy" id="2795386"/>
    <lineage>
        <taxon>Bacteria</taxon>
        <taxon>Pseudomonadati</taxon>
        <taxon>Verrucomicrobiota</taxon>
        <taxon>Methylacidiphilae</taxon>
        <taxon>Methylacidiphilales</taxon>
        <taxon>Methylacidiphilaceae</taxon>
        <taxon>Methylacidiphilum (ex Ratnadevi et al. 2023)</taxon>
    </lineage>
</organism>
<protein>
    <submittedName>
        <fullName evidence="1">Starvation-inducible protein</fullName>
    </submittedName>
</protein>
<proteinExistence type="predicted"/>
<evidence type="ECO:0000313" key="2">
    <source>
        <dbReference type="Proteomes" id="UP000297713"/>
    </source>
</evidence>
<evidence type="ECO:0000313" key="1">
    <source>
        <dbReference type="EMBL" id="TFE71344.1"/>
    </source>
</evidence>
<dbReference type="Proteomes" id="UP000297713">
    <property type="component" value="Unassembled WGS sequence"/>
</dbReference>
<dbReference type="AlphaFoldDB" id="A0A4Y8PGF5"/>
<comment type="caution">
    <text evidence="1">The sequence shown here is derived from an EMBL/GenBank/DDBJ whole genome shotgun (WGS) entry which is preliminary data.</text>
</comment>
<name>A0A4Y8PGF5_9BACT</name>
<gene>
    <name evidence="1" type="ORF">A7Q10_04555</name>
</gene>
<reference evidence="1 2" key="1">
    <citation type="submission" date="2016-05" db="EMBL/GenBank/DDBJ databases">
        <title>Diversity and Homogeneity among Thermoacidophilic Verrucomicrobia Methanotrophs Linked with Geographical Origin.</title>
        <authorList>
            <person name="Erikstad H.-A."/>
            <person name="Smestad N.B."/>
            <person name="Ceballos R.M."/>
            <person name="Birkeland N.-K."/>
        </authorList>
    </citation>
    <scope>NUCLEOTIDE SEQUENCE [LARGE SCALE GENOMIC DNA]</scope>
    <source>
        <strain evidence="1 2">Phi</strain>
    </source>
</reference>